<keyword evidence="2" id="KW-1185">Reference proteome</keyword>
<comment type="caution">
    <text evidence="1">The sequence shown here is derived from an EMBL/GenBank/DDBJ whole genome shotgun (WGS) entry which is preliminary data.</text>
</comment>
<evidence type="ECO:0000313" key="1">
    <source>
        <dbReference type="EMBL" id="PLT30003.1"/>
    </source>
</evidence>
<dbReference type="OrthoDB" id="7619731at2"/>
<gene>
    <name evidence="1" type="ORF">CUU66_10025</name>
</gene>
<evidence type="ECO:0008006" key="3">
    <source>
        <dbReference type="Google" id="ProtNLM"/>
    </source>
</evidence>
<dbReference type="EMBL" id="PGUY01000030">
    <property type="protein sequence ID" value="PLT30003.1"/>
    <property type="molecule type" value="Genomic_DNA"/>
</dbReference>
<sequence>MKLKEQLQDLADQENKWNLQRDQLDTLLNEMVESIGSPDAVLRDKLIYTTFSKLIKEDFLDQQQMEQLLKTCLDHLIFYNICSKEDDSVLTRSFSSLVLAQLLSKDRTLLVLSKSSVSAAISSSIEYLIKEEDTRGYIEGKGWAHSIAHGADFLDEAIKHPYFSLDKTKSCLEAIRTCILNKSGVYIDDEEERLLYPVEALLQKGMPERTLYDWVQSIVDDHDLKAKEGYSLEYFRMKKNTSNFLKSLYFRLLSNNQTSETRALIEYSVTRWTAG</sequence>
<dbReference type="RefSeq" id="WP_101641658.1">
    <property type="nucleotide sequence ID" value="NZ_PGUY01000030.1"/>
</dbReference>
<accession>A0A2N5M6S5</accession>
<dbReference type="Proteomes" id="UP000234748">
    <property type="component" value="Unassembled WGS sequence"/>
</dbReference>
<proteinExistence type="predicted"/>
<organism evidence="1 2">
    <name type="scientific">Peribacillus deserti</name>
    <dbReference type="NCBI Taxonomy" id="673318"/>
    <lineage>
        <taxon>Bacteria</taxon>
        <taxon>Bacillati</taxon>
        <taxon>Bacillota</taxon>
        <taxon>Bacilli</taxon>
        <taxon>Bacillales</taxon>
        <taxon>Bacillaceae</taxon>
        <taxon>Peribacillus</taxon>
    </lineage>
</organism>
<dbReference type="AlphaFoldDB" id="A0A2N5M6S5"/>
<dbReference type="InterPro" id="IPR021247">
    <property type="entry name" value="DUF2785"/>
</dbReference>
<name>A0A2N5M6S5_9BACI</name>
<reference evidence="1 2" key="1">
    <citation type="submission" date="2017-11" db="EMBL/GenBank/DDBJ databases">
        <title>Comparitive Functional Genomics of Dry Heat Resistant strains isolated from the Viking Spacecraft.</title>
        <authorList>
            <person name="Seuylemezian A."/>
            <person name="Cooper K."/>
            <person name="Vaishampayan P."/>
        </authorList>
    </citation>
    <scope>NUCLEOTIDE SEQUENCE [LARGE SCALE GENOMIC DNA]</scope>
    <source>
        <strain evidence="1 2">V1-29</strain>
    </source>
</reference>
<dbReference type="Pfam" id="PF10978">
    <property type="entry name" value="DUF2785"/>
    <property type="match status" value="1"/>
</dbReference>
<evidence type="ECO:0000313" key="2">
    <source>
        <dbReference type="Proteomes" id="UP000234748"/>
    </source>
</evidence>
<protein>
    <recommendedName>
        <fullName evidence="3">DUF2785 domain-containing protein</fullName>
    </recommendedName>
</protein>